<feature type="binding site" evidence="2">
    <location>
        <position position="197"/>
    </location>
    <ligand>
        <name>Zn(2+)</name>
        <dbReference type="ChEBI" id="CHEBI:29105"/>
        <label>1</label>
        <note>catalytic</note>
    </ligand>
</feature>
<dbReference type="PANTHER" id="PTHR30304">
    <property type="entry name" value="D-TAGATOSE-1,6-BISPHOSPHATE ALDOLASE"/>
    <property type="match status" value="1"/>
</dbReference>
<keyword evidence="4" id="KW-1185">Reference proteome</keyword>
<feature type="binding site" evidence="2">
    <location>
        <position position="147"/>
    </location>
    <ligand>
        <name>Zn(2+)</name>
        <dbReference type="ChEBI" id="CHEBI:29105"/>
        <label>2</label>
    </ligand>
</feature>
<feature type="binding site" evidence="2">
    <location>
        <position position="225"/>
    </location>
    <ligand>
        <name>Zn(2+)</name>
        <dbReference type="ChEBI" id="CHEBI:29105"/>
        <label>1</label>
        <note>catalytic</note>
    </ligand>
</feature>
<dbReference type="InterPro" id="IPR013785">
    <property type="entry name" value="Aldolase_TIM"/>
</dbReference>
<dbReference type="SUPFAM" id="SSF51569">
    <property type="entry name" value="Aldolase"/>
    <property type="match status" value="1"/>
</dbReference>
<protein>
    <submittedName>
        <fullName evidence="3">Class II fructose-bisphosphate aldolase</fullName>
    </submittedName>
</protein>
<feature type="active site" description="Proton donor" evidence="1">
    <location>
        <position position="91"/>
    </location>
</feature>
<evidence type="ECO:0000256" key="1">
    <source>
        <dbReference type="PIRSR" id="PIRSR001359-1"/>
    </source>
</evidence>
<dbReference type="InterPro" id="IPR050246">
    <property type="entry name" value="Class_II_FBP_aldolase"/>
</dbReference>
<dbReference type="AlphaFoldDB" id="A0A857MM94"/>
<keyword evidence="2" id="KW-0862">Zinc</keyword>
<keyword evidence="2" id="KW-0479">Metal-binding</keyword>
<dbReference type="GO" id="GO:0008270">
    <property type="term" value="F:zinc ion binding"/>
    <property type="evidence" value="ECO:0007669"/>
    <property type="project" value="InterPro"/>
</dbReference>
<dbReference type="RefSeq" id="WP_260762582.1">
    <property type="nucleotide sequence ID" value="NZ_CP045921.1"/>
</dbReference>
<evidence type="ECO:0000313" key="3">
    <source>
        <dbReference type="EMBL" id="QHN42935.1"/>
    </source>
</evidence>
<dbReference type="PANTHER" id="PTHR30304:SF0">
    <property type="entry name" value="D-TAGATOSE-1,6-BISPHOSPHATE ALDOLASE SUBUNIT GATY-RELATED"/>
    <property type="match status" value="1"/>
</dbReference>
<feature type="binding site" evidence="2">
    <location>
        <position position="92"/>
    </location>
    <ligand>
        <name>Zn(2+)</name>
        <dbReference type="ChEBI" id="CHEBI:29105"/>
        <label>1</label>
        <note>catalytic</note>
    </ligand>
</feature>
<dbReference type="Gene3D" id="3.20.20.70">
    <property type="entry name" value="Aldolase class I"/>
    <property type="match status" value="1"/>
</dbReference>
<proteinExistence type="predicted"/>
<accession>A0A857MM94</accession>
<evidence type="ECO:0000256" key="2">
    <source>
        <dbReference type="PIRSR" id="PIRSR001359-3"/>
    </source>
</evidence>
<feature type="binding site" evidence="2">
    <location>
        <position position="113"/>
    </location>
    <ligand>
        <name>Zn(2+)</name>
        <dbReference type="ChEBI" id="CHEBI:29105"/>
        <label>2</label>
    </ligand>
</feature>
<dbReference type="GO" id="GO:0005975">
    <property type="term" value="P:carbohydrate metabolic process"/>
    <property type="evidence" value="ECO:0007669"/>
    <property type="project" value="InterPro"/>
</dbReference>
<organism evidence="3 4">
    <name type="scientific">Candidatus Mycosynbacter amalyticus</name>
    <dbReference type="NCBI Taxonomy" id="2665156"/>
    <lineage>
        <taxon>Bacteria</taxon>
        <taxon>Candidatus Saccharimonadota</taxon>
        <taxon>Candidatus Saccharimonadota incertae sedis</taxon>
        <taxon>Candidatus Mycosynbacter</taxon>
    </lineage>
</organism>
<dbReference type="Pfam" id="PF01116">
    <property type="entry name" value="F_bP_aldolase"/>
    <property type="match status" value="1"/>
</dbReference>
<dbReference type="InterPro" id="IPR000771">
    <property type="entry name" value="FBA_II"/>
</dbReference>
<name>A0A857MM94_9BACT</name>
<dbReference type="Proteomes" id="UP001059824">
    <property type="component" value="Chromosome"/>
</dbReference>
<comment type="cofactor">
    <cofactor evidence="2">
        <name>Zn(2+)</name>
        <dbReference type="ChEBI" id="CHEBI:29105"/>
    </cofactor>
    <text evidence="2">Binds 2 Zn(2+) ions per subunit. One is catalytic and the other provides a structural contribution.</text>
</comment>
<sequence length="303" mass="33567">MGLTISEIRDNTTRARHLYQRTKQQHFAVGAFNIDNQETLIAIAQAAQKLNSPVLIEVSDGEVKAIGLQNIRDMVDNYKKEYGIEAYLNLDHSPTVDACKRAIDAGYEFIHIDISQANHEATEHDIIAQTKEVVEYAKFTGALIESEPHYFGGSSNVHTENIDYEEIKKTFSTPEGAKEFVDATGIDTFAAAIGNLHGKYPVPKELDLELLERIRGAIDCGISLHGGSGTPLHYFEDAARIGVSKININSDMRYVFRKTLEKVLADHPDEYAVVKLMPEVYGAVQAVVEEKIQAFGSADKAII</sequence>
<reference evidence="3" key="1">
    <citation type="journal article" date="2021" name="Nat. Microbiol.">
        <title>Cocultivation of an ultrasmall environmental parasitic bacterium with lytic ability against bacteria associated with wastewater foams.</title>
        <authorList>
            <person name="Batinovic S."/>
            <person name="Rose J.J.A."/>
            <person name="Ratcliffe J."/>
            <person name="Seviour R.J."/>
            <person name="Petrovski S."/>
        </authorList>
    </citation>
    <scope>NUCLEOTIDE SEQUENCE</scope>
    <source>
        <strain evidence="3">JR1</strain>
    </source>
</reference>
<dbReference type="EMBL" id="CP045921">
    <property type="protein sequence ID" value="QHN42935.1"/>
    <property type="molecule type" value="Genomic_DNA"/>
</dbReference>
<gene>
    <name evidence="3" type="ORF">GII36_03660</name>
</gene>
<dbReference type="PIRSF" id="PIRSF001359">
    <property type="entry name" value="F_bP_aldolase_II"/>
    <property type="match status" value="1"/>
</dbReference>
<dbReference type="GO" id="GO:0016832">
    <property type="term" value="F:aldehyde-lyase activity"/>
    <property type="evidence" value="ECO:0007669"/>
    <property type="project" value="InterPro"/>
</dbReference>
<dbReference type="KEGG" id="mama:GII36_03660"/>
<evidence type="ECO:0000313" key="4">
    <source>
        <dbReference type="Proteomes" id="UP001059824"/>
    </source>
</evidence>